<dbReference type="EMBL" id="JBHLYW010000001">
    <property type="protein sequence ID" value="MFC0075536.1"/>
    <property type="molecule type" value="Genomic_DNA"/>
</dbReference>
<evidence type="ECO:0008006" key="3">
    <source>
        <dbReference type="Google" id="ProtNLM"/>
    </source>
</evidence>
<accession>A0ABV6BLK8</accession>
<evidence type="ECO:0000313" key="2">
    <source>
        <dbReference type="Proteomes" id="UP001589734"/>
    </source>
</evidence>
<protein>
    <recommendedName>
        <fullName evidence="3">DUF4265 domain-containing protein</fullName>
    </recommendedName>
</protein>
<reference evidence="1 2" key="1">
    <citation type="submission" date="2024-09" db="EMBL/GenBank/DDBJ databases">
        <authorList>
            <person name="Sun Q."/>
            <person name="Mori K."/>
        </authorList>
    </citation>
    <scope>NUCLEOTIDE SEQUENCE [LARGE SCALE GENOMIC DNA]</scope>
    <source>
        <strain evidence="1 2">CGMCC 1.12926</strain>
    </source>
</reference>
<dbReference type="RefSeq" id="WP_379683800.1">
    <property type="nucleotide sequence ID" value="NZ_JBHLYW010000001.1"/>
</dbReference>
<comment type="caution">
    <text evidence="1">The sequence shown here is derived from an EMBL/GenBank/DDBJ whole genome shotgun (WGS) entry which is preliminary data.</text>
</comment>
<keyword evidence="2" id="KW-1185">Reference proteome</keyword>
<name>A0ABV6BLK8_9FLAO</name>
<organism evidence="1 2">
    <name type="scientific">Flavobacterium procerum</name>
    <dbReference type="NCBI Taxonomy" id="1455569"/>
    <lineage>
        <taxon>Bacteria</taxon>
        <taxon>Pseudomonadati</taxon>
        <taxon>Bacteroidota</taxon>
        <taxon>Flavobacteriia</taxon>
        <taxon>Flavobacteriales</taxon>
        <taxon>Flavobacteriaceae</taxon>
        <taxon>Flavobacterium</taxon>
    </lineage>
</organism>
<sequence length="160" mass="18585">MGFNFSGIAINKNYKDNFEELQEKLGWTLEKTEEIDFETASANWKDEGICDVSFDENATLLFVSMDRCTNLHYLEDAAVFTFALSETSMAFYLGYSENGEEKREIMEVEDDRVTDDGEPLKAEENEDDTSEVIWNMIGEVLGEDFWSRAHDEKAYRYIFK</sequence>
<dbReference type="Proteomes" id="UP001589734">
    <property type="component" value="Unassembled WGS sequence"/>
</dbReference>
<evidence type="ECO:0000313" key="1">
    <source>
        <dbReference type="EMBL" id="MFC0075536.1"/>
    </source>
</evidence>
<proteinExistence type="predicted"/>
<gene>
    <name evidence="1" type="ORF">ACFFLS_00665</name>
</gene>